<feature type="domain" description="DUF3658" evidence="2">
    <location>
        <begin position="154"/>
        <end position="251"/>
    </location>
</feature>
<evidence type="ECO:0000313" key="4">
    <source>
        <dbReference type="EMBL" id="KRM10149.1"/>
    </source>
</evidence>
<feature type="domain" description="DUF1835" evidence="1">
    <location>
        <begin position="3"/>
        <end position="120"/>
    </location>
</feature>
<gene>
    <name evidence="4" type="ORF">FD41_GL002335</name>
    <name evidence="3" type="ORF">JCM14108_198</name>
</gene>
<evidence type="ECO:0000259" key="1">
    <source>
        <dbReference type="Pfam" id="PF08874"/>
    </source>
</evidence>
<dbReference type="InterPro" id="IPR014973">
    <property type="entry name" value="DUF1835"/>
</dbReference>
<evidence type="ECO:0008006" key="7">
    <source>
        <dbReference type="Google" id="ProtNLM"/>
    </source>
</evidence>
<proteinExistence type="predicted"/>
<dbReference type="PATRIC" id="fig|1423743.5.peg.2396"/>
<dbReference type="EMBL" id="BAKI01000001">
    <property type="protein sequence ID" value="GAF35319.1"/>
    <property type="molecule type" value="Genomic_DNA"/>
</dbReference>
<dbReference type="EMBL" id="AZFY01000034">
    <property type="protein sequence ID" value="KRM10149.1"/>
    <property type="molecule type" value="Genomic_DNA"/>
</dbReference>
<dbReference type="STRING" id="1423743.FD41_GL002335"/>
<evidence type="ECO:0000259" key="2">
    <source>
        <dbReference type="Pfam" id="PF12395"/>
    </source>
</evidence>
<sequence length="264" mass="30789">MADIVFSDGFAVTLKHYYTTHQIDCQVILLPLLLGLGDIAQTNLLETRKTLLKIRNTHERHDDTDEWYQSILAGLKALDQAIIEQKPLRIWWTDLPDDSCGFAWLCDYLRDAQNQVTSVHVPLILSYEQFLFSIHSLGELSTADFAKYHLFSGEQPLLRDTRIAHSYLWRDLRKDNTPLRIMINGHLMSQPINFYDRFLLSHVSPVDFKKIPEVIGEVLGDGPSGVPAWWYRHRVDYLISKKALWYEKTPQQKWGRVKLRNLQN</sequence>
<name>X0P931_9LACO</name>
<dbReference type="RefSeq" id="WP_235807102.1">
    <property type="nucleotide sequence ID" value="NZ_AZFY01000034.1"/>
</dbReference>
<dbReference type="eggNOG" id="ENOG502ZC22">
    <property type="taxonomic scope" value="Bacteria"/>
</dbReference>
<dbReference type="Proteomes" id="UP000051966">
    <property type="component" value="Unassembled WGS sequence"/>
</dbReference>
<evidence type="ECO:0000313" key="3">
    <source>
        <dbReference type="EMBL" id="GAF35319.1"/>
    </source>
</evidence>
<reference evidence="4 6" key="2">
    <citation type="journal article" date="2015" name="Genome Announc.">
        <title>Expanding the biotechnology potential of lactobacilli through comparative genomics of 213 strains and associated genera.</title>
        <authorList>
            <person name="Sun Z."/>
            <person name="Harris H.M."/>
            <person name="McCann A."/>
            <person name="Guo C."/>
            <person name="Argimon S."/>
            <person name="Zhang W."/>
            <person name="Yang X."/>
            <person name="Jeffery I.B."/>
            <person name="Cooney J.C."/>
            <person name="Kagawa T.F."/>
            <person name="Liu W."/>
            <person name="Song Y."/>
            <person name="Salvetti E."/>
            <person name="Wrobel A."/>
            <person name="Rasinkangas P."/>
            <person name="Parkhill J."/>
            <person name="Rea M.C."/>
            <person name="O'Sullivan O."/>
            <person name="Ritari J."/>
            <person name="Douillard F.P."/>
            <person name="Paul Ross R."/>
            <person name="Yang R."/>
            <person name="Briner A.E."/>
            <person name="Felis G.E."/>
            <person name="de Vos W.M."/>
            <person name="Barrangou R."/>
            <person name="Klaenhammer T.R."/>
            <person name="Caufield P.W."/>
            <person name="Cui Y."/>
            <person name="Zhang H."/>
            <person name="O'Toole P.W."/>
        </authorList>
    </citation>
    <scope>NUCLEOTIDE SEQUENCE [LARGE SCALE GENOMIC DNA]</scope>
    <source>
        <strain evidence="4 6">DSM 18382</strain>
    </source>
</reference>
<comment type="caution">
    <text evidence="3">The sequence shown here is derived from an EMBL/GenBank/DDBJ whole genome shotgun (WGS) entry which is preliminary data.</text>
</comment>
<dbReference type="Pfam" id="PF12395">
    <property type="entry name" value="DUF3658"/>
    <property type="match status" value="1"/>
</dbReference>
<protein>
    <recommendedName>
        <fullName evidence="7">DUF1835 domain-containing protein</fullName>
    </recommendedName>
</protein>
<dbReference type="Pfam" id="PF08874">
    <property type="entry name" value="DUF1835"/>
    <property type="match status" value="1"/>
</dbReference>
<dbReference type="AlphaFoldDB" id="X0P931"/>
<organism evidence="3 5">
    <name type="scientific">Lentilactobacillus farraginis DSM 18382 = JCM 14108</name>
    <dbReference type="NCBI Taxonomy" id="1423743"/>
    <lineage>
        <taxon>Bacteria</taxon>
        <taxon>Bacillati</taxon>
        <taxon>Bacillota</taxon>
        <taxon>Bacilli</taxon>
        <taxon>Lactobacillales</taxon>
        <taxon>Lactobacillaceae</taxon>
        <taxon>Lentilactobacillus</taxon>
    </lineage>
</organism>
<evidence type="ECO:0000313" key="5">
    <source>
        <dbReference type="Proteomes" id="UP000019488"/>
    </source>
</evidence>
<dbReference type="Proteomes" id="UP000019488">
    <property type="component" value="Unassembled WGS sequence"/>
</dbReference>
<evidence type="ECO:0000313" key="6">
    <source>
        <dbReference type="Proteomes" id="UP000051966"/>
    </source>
</evidence>
<reference evidence="3" key="1">
    <citation type="journal article" date="2014" name="Genome Announc.">
        <title>Draft Genome Sequences of Two Lactobacillus Strains, L. farraginis JCM 14108T and L. composti JCM 14202T, Isolated from Compost of Distilled Shochu Residue.</title>
        <authorList>
            <person name="Yuki M."/>
            <person name="Oshima K."/>
            <person name="Suda W."/>
            <person name="Kitahara M."/>
            <person name="Kitamura K."/>
            <person name="Iida T."/>
            <person name="Hattori M."/>
            <person name="Ohkuma M."/>
        </authorList>
    </citation>
    <scope>NUCLEOTIDE SEQUENCE [LARGE SCALE GENOMIC DNA]</scope>
    <source>
        <strain evidence="3">JCM 14108</strain>
    </source>
</reference>
<accession>X0P931</accession>
<keyword evidence="6" id="KW-1185">Reference proteome</keyword>
<dbReference type="InterPro" id="IPR022123">
    <property type="entry name" value="DUF3658"/>
</dbReference>